<name>A0A9X9F0V8_BACCE</name>
<protein>
    <submittedName>
        <fullName evidence="2">ABC transporter permease</fullName>
    </submittedName>
</protein>
<reference evidence="2 3" key="1">
    <citation type="journal article" date="2019" name="Environ. Microbiol.">
        <title>An active ?-lactamase is a part of an orchestrated cell wall stress resistance network of Bacillus subtilis and related rhizosphere species.</title>
        <authorList>
            <person name="Bucher T."/>
            <person name="Keren-Paz A."/>
            <person name="Hausser J."/>
            <person name="Olender T."/>
            <person name="Cytryn E."/>
            <person name="Kolodkin-Gal I."/>
        </authorList>
    </citation>
    <scope>NUCLEOTIDE SEQUENCE [LARGE SCALE GENOMIC DNA]</scope>
    <source>
        <strain evidence="2 3">I32</strain>
    </source>
</reference>
<comment type="caution">
    <text evidence="2">The sequence shown here is derived from an EMBL/GenBank/DDBJ whole genome shotgun (WGS) entry which is preliminary data.</text>
</comment>
<dbReference type="EMBL" id="SZOH01005144">
    <property type="protein sequence ID" value="TKI80791.1"/>
    <property type="molecule type" value="Genomic_DNA"/>
</dbReference>
<dbReference type="AlphaFoldDB" id="A0A9X9F0V8"/>
<keyword evidence="1" id="KW-0472">Membrane</keyword>
<feature type="non-terminal residue" evidence="2">
    <location>
        <position position="89"/>
    </location>
</feature>
<evidence type="ECO:0000313" key="2">
    <source>
        <dbReference type="EMBL" id="TKI80791.1"/>
    </source>
</evidence>
<keyword evidence="1" id="KW-0812">Transmembrane</keyword>
<organism evidence="2 3">
    <name type="scientific">Bacillus cereus</name>
    <dbReference type="NCBI Taxonomy" id="1396"/>
    <lineage>
        <taxon>Bacteria</taxon>
        <taxon>Bacillati</taxon>
        <taxon>Bacillota</taxon>
        <taxon>Bacilli</taxon>
        <taxon>Bacillales</taxon>
        <taxon>Bacillaceae</taxon>
        <taxon>Bacillus</taxon>
        <taxon>Bacillus cereus group</taxon>
    </lineage>
</organism>
<sequence length="89" mass="9594">AIDNAPLISGIEEYDMVKIKLSSVNDREVVEKEAVSVLNELKAPEFEYPFTVADTGAYSQGLEENARLMKMVFASIAGISLIVGGIGVM</sequence>
<dbReference type="Proteomes" id="UP000308444">
    <property type="component" value="Unassembled WGS sequence"/>
</dbReference>
<feature type="non-terminal residue" evidence="2">
    <location>
        <position position="1"/>
    </location>
</feature>
<keyword evidence="1" id="KW-1133">Transmembrane helix</keyword>
<feature type="transmembrane region" description="Helical" evidence="1">
    <location>
        <begin position="68"/>
        <end position="88"/>
    </location>
</feature>
<evidence type="ECO:0000313" key="3">
    <source>
        <dbReference type="Proteomes" id="UP000308444"/>
    </source>
</evidence>
<accession>A0A9X9F0V8</accession>
<evidence type="ECO:0000256" key="1">
    <source>
        <dbReference type="SAM" id="Phobius"/>
    </source>
</evidence>
<proteinExistence type="predicted"/>
<gene>
    <name evidence="2" type="ORF">FC695_43370</name>
</gene>